<dbReference type="Pfam" id="PF00589">
    <property type="entry name" value="Phage_integrase"/>
    <property type="match status" value="1"/>
</dbReference>
<evidence type="ECO:0000256" key="6">
    <source>
        <dbReference type="SAM" id="MobiDB-lite"/>
    </source>
</evidence>
<dbReference type="Proteomes" id="UP000566813">
    <property type="component" value="Unassembled WGS sequence"/>
</dbReference>
<organism evidence="9 10">
    <name type="scientific">Novosphingobium flavum</name>
    <dbReference type="NCBI Taxonomy" id="1778672"/>
    <lineage>
        <taxon>Bacteria</taxon>
        <taxon>Pseudomonadati</taxon>
        <taxon>Pseudomonadota</taxon>
        <taxon>Alphaproteobacteria</taxon>
        <taxon>Sphingomonadales</taxon>
        <taxon>Sphingomonadaceae</taxon>
        <taxon>Novosphingobium</taxon>
    </lineage>
</organism>
<dbReference type="SUPFAM" id="SSF56349">
    <property type="entry name" value="DNA breaking-rejoining enzymes"/>
    <property type="match status" value="1"/>
</dbReference>
<evidence type="ECO:0000259" key="7">
    <source>
        <dbReference type="PROSITE" id="PS51898"/>
    </source>
</evidence>
<reference evidence="9 10" key="1">
    <citation type="submission" date="2020-08" db="EMBL/GenBank/DDBJ databases">
        <title>The genome sequence of type strain Novosphingobium flavum NBRC 111647.</title>
        <authorList>
            <person name="Liu Y."/>
        </authorList>
    </citation>
    <scope>NUCLEOTIDE SEQUENCE [LARGE SCALE GENOMIC DNA]</scope>
    <source>
        <strain evidence="9 10">NBRC 111647</strain>
    </source>
</reference>
<sequence length="569" mass="63220">MKVVVSYLQTEKSGILSYRRKFPKELVQLIPSSSPTGRGRIEYKKSLHARSLNEPGAMDRYRAAERDFENIVAAARKAEVAGHKRALGNYDELDAPTIAILAERYRVEALASDDARRRDPEAKALAALGSDVARQVGFELPEVSAAAKWTQSIRLAHSAIRESARTLRATGDEPGIISAWGDLAMSMASDCELELEPGGTSFRDLCSALNNAAATAHEEALRRLDGDDVPTPPMPELPQTKKGSATPSGRISLLDLFNQYAAVPGRHPKTVAQWRPYVIHLAEFVDQADVQSITHDQLVAWRNHLRDEVKFRGQPLSAKTINGSYLGAVNALFAWAKGDNLIPRNPALEVTPVKLPAKPKTRGKAFTTEEALTILRASLVPAQSREGQDLRNAKRWCPWLMAYSGARVNEITQLRKQDVFQDEGVWVMRITPDAGTVKTRTFRNVPLHSHLQEQGFLDFVAAHPDGPLFYNPSKRRSDNAINRQSNRLGSKLAEWVHSLGIDGVKPNHAWRHLFSHLAVRHGLDRVVTKAITGHASSDVHDKTYLEDLPNLVDVLSRELEKMPRFLEVT</sequence>
<accession>A0A7X1KLK5</accession>
<feature type="domain" description="Tyr recombinase" evidence="7">
    <location>
        <begin position="361"/>
        <end position="560"/>
    </location>
</feature>
<evidence type="ECO:0000256" key="2">
    <source>
        <dbReference type="ARBA" id="ARBA00022908"/>
    </source>
</evidence>
<gene>
    <name evidence="9" type="ORF">H7F51_09120</name>
</gene>
<evidence type="ECO:0000313" key="9">
    <source>
        <dbReference type="EMBL" id="MBC2665684.1"/>
    </source>
</evidence>
<evidence type="ECO:0000256" key="5">
    <source>
        <dbReference type="PROSITE-ProRule" id="PRU01248"/>
    </source>
</evidence>
<evidence type="ECO:0000259" key="8">
    <source>
        <dbReference type="PROSITE" id="PS51900"/>
    </source>
</evidence>
<dbReference type="InterPro" id="IPR050090">
    <property type="entry name" value="Tyrosine_recombinase_XerCD"/>
</dbReference>
<dbReference type="InterPro" id="IPR044068">
    <property type="entry name" value="CB"/>
</dbReference>
<dbReference type="PANTHER" id="PTHR30349:SF41">
    <property type="entry name" value="INTEGRASE_RECOMBINASE PROTEIN MJ0367-RELATED"/>
    <property type="match status" value="1"/>
</dbReference>
<keyword evidence="10" id="KW-1185">Reference proteome</keyword>
<dbReference type="EMBL" id="JACLAW010000006">
    <property type="protein sequence ID" value="MBC2665684.1"/>
    <property type="molecule type" value="Genomic_DNA"/>
</dbReference>
<dbReference type="InterPro" id="IPR013762">
    <property type="entry name" value="Integrase-like_cat_sf"/>
</dbReference>
<evidence type="ECO:0000256" key="4">
    <source>
        <dbReference type="ARBA" id="ARBA00023172"/>
    </source>
</evidence>
<dbReference type="GO" id="GO:0006310">
    <property type="term" value="P:DNA recombination"/>
    <property type="evidence" value="ECO:0007669"/>
    <property type="project" value="UniProtKB-KW"/>
</dbReference>
<dbReference type="Gene3D" id="1.10.443.10">
    <property type="entry name" value="Intergrase catalytic core"/>
    <property type="match status" value="1"/>
</dbReference>
<feature type="domain" description="Core-binding (CB)" evidence="8">
    <location>
        <begin position="251"/>
        <end position="337"/>
    </location>
</feature>
<evidence type="ECO:0000313" key="10">
    <source>
        <dbReference type="Proteomes" id="UP000566813"/>
    </source>
</evidence>
<dbReference type="RefSeq" id="WP_185663947.1">
    <property type="nucleotide sequence ID" value="NZ_JACLAW010000006.1"/>
</dbReference>
<dbReference type="PROSITE" id="PS51900">
    <property type="entry name" value="CB"/>
    <property type="match status" value="1"/>
</dbReference>
<feature type="region of interest" description="Disordered" evidence="6">
    <location>
        <begin position="224"/>
        <end position="247"/>
    </location>
</feature>
<name>A0A7X1KLK5_9SPHN</name>
<dbReference type="InterPro" id="IPR011010">
    <property type="entry name" value="DNA_brk_join_enz"/>
</dbReference>
<dbReference type="PROSITE" id="PS51898">
    <property type="entry name" value="TYR_RECOMBINASE"/>
    <property type="match status" value="1"/>
</dbReference>
<comment type="similarity">
    <text evidence="1">Belongs to the 'phage' integrase family.</text>
</comment>
<evidence type="ECO:0000256" key="3">
    <source>
        <dbReference type="ARBA" id="ARBA00023125"/>
    </source>
</evidence>
<comment type="caution">
    <text evidence="9">The sequence shown here is derived from an EMBL/GenBank/DDBJ whole genome shotgun (WGS) entry which is preliminary data.</text>
</comment>
<dbReference type="AlphaFoldDB" id="A0A7X1KLK5"/>
<protein>
    <submittedName>
        <fullName evidence="9">Tyrosine-type recombinase/integrase</fullName>
    </submittedName>
</protein>
<dbReference type="Gene3D" id="1.10.150.130">
    <property type="match status" value="1"/>
</dbReference>
<keyword evidence="2" id="KW-0229">DNA integration</keyword>
<keyword evidence="3 5" id="KW-0238">DNA-binding</keyword>
<dbReference type="GO" id="GO:0015074">
    <property type="term" value="P:DNA integration"/>
    <property type="evidence" value="ECO:0007669"/>
    <property type="project" value="UniProtKB-KW"/>
</dbReference>
<evidence type="ECO:0000256" key="1">
    <source>
        <dbReference type="ARBA" id="ARBA00008857"/>
    </source>
</evidence>
<dbReference type="GO" id="GO:0003677">
    <property type="term" value="F:DNA binding"/>
    <property type="evidence" value="ECO:0007669"/>
    <property type="project" value="UniProtKB-UniRule"/>
</dbReference>
<dbReference type="InterPro" id="IPR010998">
    <property type="entry name" value="Integrase_recombinase_N"/>
</dbReference>
<dbReference type="InterPro" id="IPR002104">
    <property type="entry name" value="Integrase_catalytic"/>
</dbReference>
<proteinExistence type="inferred from homology"/>
<dbReference type="PANTHER" id="PTHR30349">
    <property type="entry name" value="PHAGE INTEGRASE-RELATED"/>
    <property type="match status" value="1"/>
</dbReference>
<keyword evidence="4" id="KW-0233">DNA recombination</keyword>